<dbReference type="Proteomes" id="UP000310697">
    <property type="component" value="Segment"/>
</dbReference>
<gene>
    <name evidence="1" type="ORF">MZUP2_620</name>
</gene>
<dbReference type="Pfam" id="PF10765">
    <property type="entry name" value="Phage_P22_NinX"/>
    <property type="match status" value="1"/>
</dbReference>
<evidence type="ECO:0000313" key="1">
    <source>
        <dbReference type="EMBL" id="AXH43580.1"/>
    </source>
</evidence>
<sequence>MTDYSEMSDFEINKAVAIKLGLKPYYDDGKYSHDGEFVVTRGPKCLGRWEPCKEPHQAWSIIVEKKISLNAHGLHAWMAWKNTGSTLEEISSNRHQHSAIWDNPLRAAMIVFLMIKEPENDS</sequence>
<keyword evidence="2" id="KW-1185">Reference proteome</keyword>
<dbReference type="EMBL" id="MH443101">
    <property type="protein sequence ID" value="AXH43580.1"/>
    <property type="molecule type" value="Genomic_DNA"/>
</dbReference>
<organism evidence="1 2">
    <name type="scientific">Erwinia phage vB_EhrS_59</name>
    <dbReference type="NCBI Taxonomy" id="2283025"/>
    <lineage>
        <taxon>Viruses</taxon>
        <taxon>Duplodnaviria</taxon>
        <taxon>Heunggongvirae</taxon>
        <taxon>Uroviricota</taxon>
        <taxon>Caudoviricetes</taxon>
        <taxon>Feofaniavirus</taxon>
        <taxon>Feofaniavirus Eho59</taxon>
    </lineage>
</organism>
<protein>
    <submittedName>
        <fullName evidence="1">NinX protein</fullName>
    </submittedName>
</protein>
<accession>A0A4Y1NT94</accession>
<reference evidence="1 2" key="1">
    <citation type="journal article" date="2019" name="J. Basic Microbiol.">
        <title>Complete genome sequence analysis of temperate Erwinia bacteriophages 49 and 59.</title>
        <authorList>
            <person name="Zlatohurska M."/>
            <person name="Gorb T."/>
            <person name="Romaniuk L."/>
            <person name="Korol N."/>
            <person name="Faidiuk Y."/>
            <person name="Kropinski A.M."/>
            <person name="Kushkina A."/>
            <person name="Tovkach F."/>
        </authorList>
    </citation>
    <scope>NUCLEOTIDE SEQUENCE [LARGE SCALE GENOMIC DNA]</scope>
</reference>
<dbReference type="InterPro" id="IPR019701">
    <property type="entry name" value="Phage_P22_NinX"/>
</dbReference>
<name>A0A4Y1NT94_9CAUD</name>
<evidence type="ECO:0000313" key="2">
    <source>
        <dbReference type="Proteomes" id="UP000310697"/>
    </source>
</evidence>
<proteinExistence type="predicted"/>